<dbReference type="OrthoDB" id="4405280at2759"/>
<protein>
    <submittedName>
        <fullName evidence="3">Putative IgGFc-binding protein-like</fullName>
    </submittedName>
</protein>
<proteinExistence type="predicted"/>
<dbReference type="InterPro" id="IPR036084">
    <property type="entry name" value="Ser_inhib-like_sf"/>
</dbReference>
<dbReference type="Pfam" id="PF12714">
    <property type="entry name" value="TILa"/>
    <property type="match status" value="1"/>
</dbReference>
<dbReference type="SUPFAM" id="SSF57567">
    <property type="entry name" value="Serine protease inhibitors"/>
    <property type="match status" value="1"/>
</dbReference>
<keyword evidence="1" id="KW-0245">EGF-like domain</keyword>
<dbReference type="PROSITE" id="PS50026">
    <property type="entry name" value="EGF_3"/>
    <property type="match status" value="1"/>
</dbReference>
<sequence>MSVNFARLPVQIPIVVSILPAKGSHSCVCPEGFLMNGDNCIRIEDCGCYIESETDGERGEVLKEGGIYVSPNCDKRCSCTDNHLSCDDSYQCDPNADCEERNGLLQCYCPSGYSGDGTQCRPTGGTVPSDCKELYNNGERTSGVYEIKPIICLTLRLKFTVTCLTGEAGR</sequence>
<feature type="domain" description="EGF-like" evidence="2">
    <location>
        <begin position="82"/>
        <end position="121"/>
    </location>
</feature>
<evidence type="ECO:0000259" key="2">
    <source>
        <dbReference type="PROSITE" id="PS50026"/>
    </source>
</evidence>
<reference evidence="3 4" key="1">
    <citation type="journal article" date="2017" name="PLoS Biol.">
        <title>The sea cucumber genome provides insights into morphological evolution and visceral regeneration.</title>
        <authorList>
            <person name="Zhang X."/>
            <person name="Sun L."/>
            <person name="Yuan J."/>
            <person name="Sun Y."/>
            <person name="Gao Y."/>
            <person name="Zhang L."/>
            <person name="Li S."/>
            <person name="Dai H."/>
            <person name="Hamel J.F."/>
            <person name="Liu C."/>
            <person name="Yu Y."/>
            <person name="Liu S."/>
            <person name="Lin W."/>
            <person name="Guo K."/>
            <person name="Jin S."/>
            <person name="Xu P."/>
            <person name="Storey K.B."/>
            <person name="Huan P."/>
            <person name="Zhang T."/>
            <person name="Zhou Y."/>
            <person name="Zhang J."/>
            <person name="Lin C."/>
            <person name="Li X."/>
            <person name="Xing L."/>
            <person name="Huo D."/>
            <person name="Sun M."/>
            <person name="Wang L."/>
            <person name="Mercier A."/>
            <person name="Li F."/>
            <person name="Yang H."/>
            <person name="Xiang J."/>
        </authorList>
    </citation>
    <scope>NUCLEOTIDE SEQUENCE [LARGE SCALE GENOMIC DNA]</scope>
    <source>
        <strain evidence="3">Shaxun</strain>
        <tissue evidence="3">Muscle</tissue>
    </source>
</reference>
<evidence type="ECO:0000313" key="4">
    <source>
        <dbReference type="Proteomes" id="UP000230750"/>
    </source>
</evidence>
<dbReference type="InterPro" id="IPR000742">
    <property type="entry name" value="EGF"/>
</dbReference>
<evidence type="ECO:0000313" key="3">
    <source>
        <dbReference type="EMBL" id="PIK59894.1"/>
    </source>
</evidence>
<dbReference type="InterPro" id="IPR025615">
    <property type="entry name" value="TILa_dom"/>
</dbReference>
<comment type="caution">
    <text evidence="3">The sequence shown here is derived from an EMBL/GenBank/DDBJ whole genome shotgun (WGS) entry which is preliminary data.</text>
</comment>
<name>A0A2G8LI15_STIJA</name>
<comment type="caution">
    <text evidence="1">Lacks conserved residue(s) required for the propagation of feature annotation.</text>
</comment>
<dbReference type="Gene3D" id="2.10.25.10">
    <property type="entry name" value="Laminin"/>
    <property type="match status" value="1"/>
</dbReference>
<dbReference type="STRING" id="307972.A0A2G8LI15"/>
<keyword evidence="4" id="KW-1185">Reference proteome</keyword>
<organism evidence="3 4">
    <name type="scientific">Stichopus japonicus</name>
    <name type="common">Sea cucumber</name>
    <dbReference type="NCBI Taxonomy" id="307972"/>
    <lineage>
        <taxon>Eukaryota</taxon>
        <taxon>Metazoa</taxon>
        <taxon>Echinodermata</taxon>
        <taxon>Eleutherozoa</taxon>
        <taxon>Echinozoa</taxon>
        <taxon>Holothuroidea</taxon>
        <taxon>Aspidochirotacea</taxon>
        <taxon>Aspidochirotida</taxon>
        <taxon>Stichopodidae</taxon>
        <taxon>Apostichopus</taxon>
    </lineage>
</organism>
<dbReference type="PROSITE" id="PS01186">
    <property type="entry name" value="EGF_2"/>
    <property type="match status" value="1"/>
</dbReference>
<dbReference type="EMBL" id="MRZV01000071">
    <property type="protein sequence ID" value="PIK59894.1"/>
    <property type="molecule type" value="Genomic_DNA"/>
</dbReference>
<dbReference type="AlphaFoldDB" id="A0A2G8LI15"/>
<dbReference type="Proteomes" id="UP000230750">
    <property type="component" value="Unassembled WGS sequence"/>
</dbReference>
<accession>A0A2G8LI15</accession>
<evidence type="ECO:0000256" key="1">
    <source>
        <dbReference type="PROSITE-ProRule" id="PRU00076"/>
    </source>
</evidence>
<gene>
    <name evidence="3" type="ORF">BSL78_03190</name>
</gene>